<accession>H1XQ54</accession>
<gene>
    <name evidence="2" type="ORF">Cabys_1535</name>
    <name evidence="3" type="ORF">Calab_2696</name>
</gene>
<dbReference type="RefSeq" id="WP_006929598.1">
    <property type="nucleotide sequence ID" value="NZ_CM001402.1"/>
</dbReference>
<dbReference type="InterPro" id="IPR003594">
    <property type="entry name" value="HATPase_dom"/>
</dbReference>
<evidence type="ECO:0000313" key="5">
    <source>
        <dbReference type="Proteomes" id="UP000183868"/>
    </source>
</evidence>
<organism evidence="3 4">
    <name type="scientific">Caldithrix abyssi DSM 13497</name>
    <dbReference type="NCBI Taxonomy" id="880073"/>
    <lineage>
        <taxon>Bacteria</taxon>
        <taxon>Pseudomonadati</taxon>
        <taxon>Calditrichota</taxon>
        <taxon>Calditrichia</taxon>
        <taxon>Calditrichales</taxon>
        <taxon>Calditrichaceae</taxon>
        <taxon>Caldithrix</taxon>
    </lineage>
</organism>
<dbReference type="PaxDb" id="880073-Calab_2696"/>
<dbReference type="SUPFAM" id="SSF55874">
    <property type="entry name" value="ATPase domain of HSP90 chaperone/DNA topoisomerase II/histidine kinase"/>
    <property type="match status" value="1"/>
</dbReference>
<reference evidence="3 4" key="1">
    <citation type="submission" date="2011-09" db="EMBL/GenBank/DDBJ databases">
        <title>The permanent draft genome of Caldithrix abyssi DSM 13497.</title>
        <authorList>
            <consortium name="US DOE Joint Genome Institute (JGI-PGF)"/>
            <person name="Lucas S."/>
            <person name="Han J."/>
            <person name="Lapidus A."/>
            <person name="Bruce D."/>
            <person name="Goodwin L."/>
            <person name="Pitluck S."/>
            <person name="Peters L."/>
            <person name="Kyrpides N."/>
            <person name="Mavromatis K."/>
            <person name="Ivanova N."/>
            <person name="Mikhailova N."/>
            <person name="Chertkov O."/>
            <person name="Detter J.C."/>
            <person name="Tapia R."/>
            <person name="Han C."/>
            <person name="Land M."/>
            <person name="Hauser L."/>
            <person name="Markowitz V."/>
            <person name="Cheng J.-F."/>
            <person name="Hugenholtz P."/>
            <person name="Woyke T."/>
            <person name="Wu D."/>
            <person name="Spring S."/>
            <person name="Brambilla E."/>
            <person name="Klenk H.-P."/>
            <person name="Eisen J.A."/>
        </authorList>
    </citation>
    <scope>NUCLEOTIDE SEQUENCE [LARGE SCALE GENOMIC DNA]</scope>
    <source>
        <strain evidence="3 4">DSM 13497</strain>
    </source>
</reference>
<dbReference type="InterPro" id="IPR036890">
    <property type="entry name" value="HATPase_C_sf"/>
</dbReference>
<dbReference type="Gene3D" id="3.30.565.10">
    <property type="entry name" value="Histidine kinase-like ATPase, C-terminal domain"/>
    <property type="match status" value="1"/>
</dbReference>
<dbReference type="Proteomes" id="UP000004671">
    <property type="component" value="Chromosome"/>
</dbReference>
<proteinExistence type="predicted"/>
<evidence type="ECO:0000313" key="2">
    <source>
        <dbReference type="EMBL" id="APF18284.1"/>
    </source>
</evidence>
<protein>
    <submittedName>
        <fullName evidence="2">Anti-sigma regulatory factor (Ser/Thr protein kinase)</fullName>
    </submittedName>
</protein>
<dbReference type="KEGG" id="caby:Cabys_1535"/>
<dbReference type="Proteomes" id="UP000183868">
    <property type="component" value="Chromosome"/>
</dbReference>
<dbReference type="STRING" id="880073.Cabys_1535"/>
<name>H1XQ54_CALAY</name>
<dbReference type="HOGENOM" id="CLU_1412867_0_0_0"/>
<evidence type="ECO:0000313" key="3">
    <source>
        <dbReference type="EMBL" id="EHO42305.1"/>
    </source>
</evidence>
<dbReference type="InParanoid" id="H1XQ54"/>
<dbReference type="EMBL" id="CP018099">
    <property type="protein sequence ID" value="APF18284.1"/>
    <property type="molecule type" value="Genomic_DNA"/>
</dbReference>
<dbReference type="Pfam" id="PF13581">
    <property type="entry name" value="HATPase_c_2"/>
    <property type="match status" value="1"/>
</dbReference>
<feature type="domain" description="Histidine kinase/HSP90-like ATPase" evidence="1">
    <location>
        <begin position="9"/>
        <end position="176"/>
    </location>
</feature>
<evidence type="ECO:0000313" key="4">
    <source>
        <dbReference type="Proteomes" id="UP000004671"/>
    </source>
</evidence>
<dbReference type="EMBL" id="CM001402">
    <property type="protein sequence ID" value="EHO42305.1"/>
    <property type="molecule type" value="Genomic_DNA"/>
</dbReference>
<evidence type="ECO:0000259" key="1">
    <source>
        <dbReference type="Pfam" id="PF13581"/>
    </source>
</evidence>
<keyword evidence="4" id="KW-1185">Reference proteome</keyword>
<sequence>MSEKIILSVPAHLDYLAIVESFVEMVGKHIPVQNKELLAQQLRFTVNEAFVNILQHTPRPPDGMVVIHFEFDPPTLYLRFPDRGKGLKIKDQYPPYSSEMVGDDYLILKTLGGELYGYIENPRTVKLWFKEVDTQMDKKQIIAQLKPGGMGLSIIVKFMDEVRFVKDEEEGHYLEIKKYLTGDQESGRNSDS</sequence>
<reference evidence="2 5" key="2">
    <citation type="submission" date="2016-11" db="EMBL/GenBank/DDBJ databases">
        <title>Genomic analysis of Caldithrix abyssi and proposal of a novel bacterial phylum Caldithrichaeota.</title>
        <authorList>
            <person name="Kublanov I."/>
            <person name="Sigalova O."/>
            <person name="Gavrilov S."/>
            <person name="Lebedinsky A."/>
            <person name="Ivanova N."/>
            <person name="Daum C."/>
            <person name="Reddy T."/>
            <person name="Klenk H.P."/>
            <person name="Goker M."/>
            <person name="Reva O."/>
            <person name="Miroshnichenko M."/>
            <person name="Kyprides N."/>
            <person name="Woyke T."/>
            <person name="Gelfand M."/>
        </authorList>
    </citation>
    <scope>NUCLEOTIDE SEQUENCE [LARGE SCALE GENOMIC DNA]</scope>
    <source>
        <strain evidence="2 5">LF13</strain>
    </source>
</reference>
<dbReference type="AlphaFoldDB" id="H1XQ54"/>